<dbReference type="RefSeq" id="WP_275472767.1">
    <property type="nucleotide sequence ID" value="NZ_CP162940.1"/>
</dbReference>
<dbReference type="PROSITE" id="PS51257">
    <property type="entry name" value="PROKAR_LIPOPROTEIN"/>
    <property type="match status" value="1"/>
</dbReference>
<name>A0ABV5AA03_9BACL</name>
<gene>
    <name evidence="1" type="ORF">KKP3000_002081</name>
</gene>
<reference evidence="1 2" key="1">
    <citation type="journal article" date="2024" name="Int. J. Mol. Sci.">
        <title>Exploration of Alicyclobacillus spp. Genome in Search of Antibiotic Resistance.</title>
        <authorList>
            <person name="Bucka-Kolendo J."/>
            <person name="Kiousi D.E."/>
            <person name="Dekowska A."/>
            <person name="Mikolajczuk-Szczyrba A."/>
            <person name="Karadedos D.M."/>
            <person name="Michael P."/>
            <person name="Galanis A."/>
            <person name="Sokolowska B."/>
        </authorList>
    </citation>
    <scope>NUCLEOTIDE SEQUENCE [LARGE SCALE GENOMIC DNA]</scope>
    <source>
        <strain evidence="1 2">KKP 3000</strain>
    </source>
</reference>
<proteinExistence type="predicted"/>
<dbReference type="EMBL" id="JBDXSU010000002">
    <property type="protein sequence ID" value="MFB5189083.1"/>
    <property type="molecule type" value="Genomic_DNA"/>
</dbReference>
<keyword evidence="2" id="KW-1185">Reference proteome</keyword>
<evidence type="ECO:0000313" key="2">
    <source>
        <dbReference type="Proteomes" id="UP001579974"/>
    </source>
</evidence>
<organism evidence="1 2">
    <name type="scientific">Alicyclobacillus fastidiosus</name>
    <dbReference type="NCBI Taxonomy" id="392011"/>
    <lineage>
        <taxon>Bacteria</taxon>
        <taxon>Bacillati</taxon>
        <taxon>Bacillota</taxon>
        <taxon>Bacilli</taxon>
        <taxon>Bacillales</taxon>
        <taxon>Alicyclobacillaceae</taxon>
        <taxon>Alicyclobacillus</taxon>
    </lineage>
</organism>
<evidence type="ECO:0000313" key="1">
    <source>
        <dbReference type="EMBL" id="MFB5189083.1"/>
    </source>
</evidence>
<accession>A0ABV5AA03</accession>
<sequence>MKRAYSISVGILIGVVLTGAVSCVHPYHPSYSQTPRDEVLPHDNFDQQTISEIRAHLADYDVAQTPQDHEVYMVTGGLGIANPRIMEWDSSGNMDFGGIQSGDPIFHFQFLSQSPANWKTDYYQKGKMESVPWIQEHTKSGAVYYEWNTARDQTTQFYFTKGSTYVVLTVDYGLNAAKPAFPEGLLSHLVPVGNPITQQHHSSDVQTMTSDCF</sequence>
<evidence type="ECO:0008006" key="3">
    <source>
        <dbReference type="Google" id="ProtNLM"/>
    </source>
</evidence>
<protein>
    <recommendedName>
        <fullName evidence="3">Lipoprotein</fullName>
    </recommendedName>
</protein>
<dbReference type="Proteomes" id="UP001579974">
    <property type="component" value="Unassembled WGS sequence"/>
</dbReference>
<comment type="caution">
    <text evidence="1">The sequence shown here is derived from an EMBL/GenBank/DDBJ whole genome shotgun (WGS) entry which is preliminary data.</text>
</comment>